<dbReference type="SUPFAM" id="SSF116734">
    <property type="entry name" value="DNA methylase specificity domain"/>
    <property type="match status" value="1"/>
</dbReference>
<feature type="coiled-coil region" evidence="4">
    <location>
        <begin position="200"/>
        <end position="230"/>
    </location>
</feature>
<dbReference type="PANTHER" id="PTHR30408">
    <property type="entry name" value="TYPE-1 RESTRICTION ENZYME ECOKI SPECIFICITY PROTEIN"/>
    <property type="match status" value="1"/>
</dbReference>
<keyword evidence="3" id="KW-0238">DNA-binding</keyword>
<organism evidence="6">
    <name type="scientific">Bacteroides ovatus</name>
    <dbReference type="NCBI Taxonomy" id="28116"/>
    <lineage>
        <taxon>Bacteria</taxon>
        <taxon>Pseudomonadati</taxon>
        <taxon>Bacteroidota</taxon>
        <taxon>Bacteroidia</taxon>
        <taxon>Bacteroidales</taxon>
        <taxon>Bacteroidaceae</taxon>
        <taxon>Bacteroides</taxon>
    </lineage>
</organism>
<keyword evidence="2" id="KW-0680">Restriction system</keyword>
<dbReference type="EMBL" id="VWFN01000292">
    <property type="protein sequence ID" value="KAA4631868.1"/>
    <property type="molecule type" value="Genomic_DNA"/>
</dbReference>
<comment type="similarity">
    <text evidence="1">Belongs to the type-I restriction system S methylase family.</text>
</comment>
<evidence type="ECO:0000256" key="3">
    <source>
        <dbReference type="ARBA" id="ARBA00023125"/>
    </source>
</evidence>
<accession>A0A642C5B2</accession>
<keyword evidence="4" id="KW-0175">Coiled coil</keyword>
<proteinExistence type="inferred from homology"/>
<dbReference type="CDD" id="cd17273">
    <property type="entry name" value="RMtype1_S_EcoJA69PI-TRD1-CR1_like"/>
    <property type="match status" value="1"/>
</dbReference>
<keyword evidence="6" id="KW-0255">Endonuclease</keyword>
<dbReference type="Pfam" id="PF01420">
    <property type="entry name" value="Methylase_S"/>
    <property type="match status" value="1"/>
</dbReference>
<dbReference type="Gene3D" id="1.10.287.1120">
    <property type="entry name" value="Bipartite methylase S protein"/>
    <property type="match status" value="1"/>
</dbReference>
<reference evidence="6" key="1">
    <citation type="journal article" date="2019" name="Nat. Med.">
        <title>A library of human gut bacterial isolates paired with longitudinal multiomics data enables mechanistic microbiome research.</title>
        <authorList>
            <person name="Poyet M."/>
            <person name="Groussin M."/>
            <person name="Gibbons S.M."/>
            <person name="Avila-Pacheco J."/>
            <person name="Jiang X."/>
            <person name="Kearney S.M."/>
            <person name="Perrotta A.R."/>
            <person name="Berdy B."/>
            <person name="Zhao S."/>
            <person name="Lieberman T.D."/>
            <person name="Swanson P.K."/>
            <person name="Smith M."/>
            <person name="Roesemann S."/>
            <person name="Alexander J.E."/>
            <person name="Rich S.A."/>
            <person name="Livny J."/>
            <person name="Vlamakis H."/>
            <person name="Clish C."/>
            <person name="Bullock K."/>
            <person name="Deik A."/>
            <person name="Scott J."/>
            <person name="Pierce K.A."/>
            <person name="Xavier R.J."/>
            <person name="Alm E.J."/>
        </authorList>
    </citation>
    <scope>NUCLEOTIDE SEQUENCE</scope>
    <source>
        <strain evidence="6">BIOML-A13</strain>
    </source>
</reference>
<dbReference type="GO" id="GO:0003677">
    <property type="term" value="F:DNA binding"/>
    <property type="evidence" value="ECO:0007669"/>
    <property type="project" value="UniProtKB-KW"/>
</dbReference>
<dbReference type="GO" id="GO:0009307">
    <property type="term" value="P:DNA restriction-modification system"/>
    <property type="evidence" value="ECO:0007669"/>
    <property type="project" value="UniProtKB-KW"/>
</dbReference>
<evidence type="ECO:0000256" key="1">
    <source>
        <dbReference type="ARBA" id="ARBA00010923"/>
    </source>
</evidence>
<gene>
    <name evidence="6" type="ORF">F3B51_29470</name>
</gene>
<evidence type="ECO:0000259" key="5">
    <source>
        <dbReference type="Pfam" id="PF01420"/>
    </source>
</evidence>
<dbReference type="PANTHER" id="PTHR30408:SF13">
    <property type="entry name" value="TYPE I RESTRICTION ENZYME HINDI SPECIFICITY SUBUNIT"/>
    <property type="match status" value="1"/>
</dbReference>
<evidence type="ECO:0000313" key="6">
    <source>
        <dbReference type="EMBL" id="KAA4631868.1"/>
    </source>
</evidence>
<protein>
    <submittedName>
        <fullName evidence="6">Restriction endonuclease subunit S</fullName>
    </submittedName>
</protein>
<keyword evidence="6" id="KW-0540">Nuclease</keyword>
<dbReference type="InterPro" id="IPR052021">
    <property type="entry name" value="Type-I_RS_S_subunit"/>
</dbReference>
<name>A0A642C5B2_BACOV</name>
<evidence type="ECO:0000256" key="4">
    <source>
        <dbReference type="SAM" id="Coils"/>
    </source>
</evidence>
<dbReference type="Gene3D" id="3.90.220.20">
    <property type="entry name" value="DNA methylase specificity domains"/>
    <property type="match status" value="1"/>
</dbReference>
<keyword evidence="6" id="KW-0378">Hydrolase</keyword>
<dbReference type="InterPro" id="IPR044946">
    <property type="entry name" value="Restrct_endonuc_typeI_TRD_sf"/>
</dbReference>
<comment type="caution">
    <text evidence="6">The sequence shown here is derived from an EMBL/GenBank/DDBJ whole genome shotgun (WGS) entry which is preliminary data.</text>
</comment>
<dbReference type="GO" id="GO:0004519">
    <property type="term" value="F:endonuclease activity"/>
    <property type="evidence" value="ECO:0007669"/>
    <property type="project" value="UniProtKB-KW"/>
</dbReference>
<feature type="domain" description="Type I restriction modification DNA specificity" evidence="5">
    <location>
        <begin position="49"/>
        <end position="196"/>
    </location>
</feature>
<dbReference type="InterPro" id="IPR000055">
    <property type="entry name" value="Restrct_endonuc_typeI_TRD"/>
</dbReference>
<sequence length="284" mass="32300">MNQNLEALAKQLYDYWFVQFDFPNEEGKPYKSSGGAMAWNEKLKRDIPASWKTVVVDDVAEVFNGATPSTGDEQNYGGDIVWITPKDLSDQKQKFVYQGERNISQAGYDSCSTHLLPINTVLMSSRAPIGLLAIAKKELCTNQGFKSFVPKEDRIATYLYYYLQFHIKQIEQLGTGTTFKEVSREDVLKFPILKPKDTILDLWEKRVSALNDRQLELQKENENLSKQRDELLPLLMNGQVSLNSDLAVIAIIDKFTSFTLSSGSKSRRKSISPKRIWRTGLSVL</sequence>
<evidence type="ECO:0000256" key="2">
    <source>
        <dbReference type="ARBA" id="ARBA00022747"/>
    </source>
</evidence>
<dbReference type="AlphaFoldDB" id="A0A642C5B2"/>